<evidence type="ECO:0000313" key="4">
    <source>
        <dbReference type="Proteomes" id="UP001500460"/>
    </source>
</evidence>
<organism evidence="3 4">
    <name type="scientific">Streptomyces glaucus</name>
    <dbReference type="NCBI Taxonomy" id="284029"/>
    <lineage>
        <taxon>Bacteria</taxon>
        <taxon>Bacillati</taxon>
        <taxon>Actinomycetota</taxon>
        <taxon>Actinomycetes</taxon>
        <taxon>Kitasatosporales</taxon>
        <taxon>Streptomycetaceae</taxon>
        <taxon>Streptomyces</taxon>
    </lineage>
</organism>
<comment type="caution">
    <text evidence="3">The sequence shown here is derived from an EMBL/GenBank/DDBJ whole genome shotgun (WGS) entry which is preliminary data.</text>
</comment>
<sequence>MHPEVTLGARRWPEQPPGGDSGTPGPSGPAGDPARHPRGTRPGRACGTPGIRAPARGRRPEITGGPVQPFGRPGCLTRQQTHNGTTRSSGDIVIRTRTTWAALVLAGAALGAAALPAHAAPATTAVCPTGWGSLPETDSSATAEPVTQVRTGRHACYDRLVIDVPGAARDDLGYSVQYVDRVQQDGSGRPVPVDGGAVLEVRVAAPAYDPGTGTPTYPAQVGHPLPGVDLTGHRTFQDARFAGSFEGETKFGLGVRARLPFRVTPLDGRVVVDVAHTWTASG</sequence>
<name>A0ABN3JGM4_9ACTN</name>
<dbReference type="EMBL" id="BAAATK010000008">
    <property type="protein sequence ID" value="GAA2429799.1"/>
    <property type="molecule type" value="Genomic_DNA"/>
</dbReference>
<feature type="region of interest" description="Disordered" evidence="1">
    <location>
        <begin position="1"/>
        <end position="89"/>
    </location>
</feature>
<dbReference type="Proteomes" id="UP001500460">
    <property type="component" value="Unassembled WGS sequence"/>
</dbReference>
<protein>
    <recommendedName>
        <fullName evidence="2">AMIN-like domain-containing protein</fullName>
    </recommendedName>
</protein>
<dbReference type="InterPro" id="IPR056303">
    <property type="entry name" value="AMIN-like"/>
</dbReference>
<evidence type="ECO:0000259" key="2">
    <source>
        <dbReference type="Pfam" id="PF24837"/>
    </source>
</evidence>
<accession>A0ABN3JGM4</accession>
<evidence type="ECO:0000256" key="1">
    <source>
        <dbReference type="SAM" id="MobiDB-lite"/>
    </source>
</evidence>
<dbReference type="Pfam" id="PF24837">
    <property type="entry name" value="AMIN-like"/>
    <property type="match status" value="1"/>
</dbReference>
<feature type="compositionally biased region" description="Polar residues" evidence="1">
    <location>
        <begin position="77"/>
        <end position="89"/>
    </location>
</feature>
<feature type="domain" description="AMIN-like" evidence="2">
    <location>
        <begin position="145"/>
        <end position="276"/>
    </location>
</feature>
<evidence type="ECO:0000313" key="3">
    <source>
        <dbReference type="EMBL" id="GAA2429799.1"/>
    </source>
</evidence>
<reference evidence="3 4" key="1">
    <citation type="journal article" date="2019" name="Int. J. Syst. Evol. Microbiol.">
        <title>The Global Catalogue of Microorganisms (GCM) 10K type strain sequencing project: providing services to taxonomists for standard genome sequencing and annotation.</title>
        <authorList>
            <consortium name="The Broad Institute Genomics Platform"/>
            <consortium name="The Broad Institute Genome Sequencing Center for Infectious Disease"/>
            <person name="Wu L."/>
            <person name="Ma J."/>
        </authorList>
    </citation>
    <scope>NUCLEOTIDE SEQUENCE [LARGE SCALE GENOMIC DNA]</scope>
    <source>
        <strain evidence="3 4">JCM 6922</strain>
    </source>
</reference>
<proteinExistence type="predicted"/>
<gene>
    <name evidence="3" type="ORF">GCM10010421_17500</name>
</gene>
<keyword evidence="4" id="KW-1185">Reference proteome</keyword>